<proteinExistence type="predicted"/>
<protein>
    <submittedName>
        <fullName evidence="1">Uncharacterized protein</fullName>
    </submittedName>
</protein>
<dbReference type="EMBL" id="JAVREM010000005">
    <property type="protein sequence ID" value="MDT0318216.1"/>
    <property type="molecule type" value="Genomic_DNA"/>
</dbReference>
<accession>A0ABU2LKW4</accession>
<keyword evidence="2" id="KW-1185">Reference proteome</keyword>
<gene>
    <name evidence="1" type="ORF">RNC47_07705</name>
</gene>
<dbReference type="Proteomes" id="UP001183420">
    <property type="component" value="Unassembled WGS sequence"/>
</dbReference>
<reference evidence="2" key="1">
    <citation type="submission" date="2023-07" db="EMBL/GenBank/DDBJ databases">
        <title>30 novel species of actinomycetes from the DSMZ collection.</title>
        <authorList>
            <person name="Nouioui I."/>
        </authorList>
    </citation>
    <scope>NUCLEOTIDE SEQUENCE [LARGE SCALE GENOMIC DNA]</scope>
    <source>
        <strain evidence="2">DSM 44918</strain>
    </source>
</reference>
<comment type="caution">
    <text evidence="1">The sequence shown here is derived from an EMBL/GenBank/DDBJ whole genome shotgun (WGS) entry which is preliminary data.</text>
</comment>
<evidence type="ECO:0000313" key="1">
    <source>
        <dbReference type="EMBL" id="MDT0318216.1"/>
    </source>
</evidence>
<sequence>MDLAMSLLRSGWIHAGESSDFIATRLEVTQQANAFALQWIEGERYAAGT</sequence>
<evidence type="ECO:0000313" key="2">
    <source>
        <dbReference type="Proteomes" id="UP001183420"/>
    </source>
</evidence>
<organism evidence="1 2">
    <name type="scientific">Streptomyces millisiae</name>
    <dbReference type="NCBI Taxonomy" id="3075542"/>
    <lineage>
        <taxon>Bacteria</taxon>
        <taxon>Bacillati</taxon>
        <taxon>Actinomycetota</taxon>
        <taxon>Actinomycetes</taxon>
        <taxon>Kitasatosporales</taxon>
        <taxon>Streptomycetaceae</taxon>
        <taxon>Streptomyces</taxon>
    </lineage>
</organism>
<name>A0ABU2LKW4_9ACTN</name>
<dbReference type="RefSeq" id="WP_311596746.1">
    <property type="nucleotide sequence ID" value="NZ_JAVREM010000005.1"/>
</dbReference>